<accession>A0ABX1TJ80</accession>
<evidence type="ECO:0000256" key="7">
    <source>
        <dbReference type="ARBA" id="ARBA00023193"/>
    </source>
</evidence>
<comment type="catalytic activity">
    <reaction evidence="9">
        <text>L-threonyl-[protein] + ATP = O-phospho-L-threonyl-[protein] + ADP + H(+)</text>
        <dbReference type="Rhea" id="RHEA:46608"/>
        <dbReference type="Rhea" id="RHEA-COMP:11060"/>
        <dbReference type="Rhea" id="RHEA-COMP:11605"/>
        <dbReference type="ChEBI" id="CHEBI:15378"/>
        <dbReference type="ChEBI" id="CHEBI:30013"/>
        <dbReference type="ChEBI" id="CHEBI:30616"/>
        <dbReference type="ChEBI" id="CHEBI:61977"/>
        <dbReference type="ChEBI" id="CHEBI:456216"/>
        <dbReference type="EC" id="2.7.11.1"/>
    </reaction>
    <physiologicalReaction direction="left-to-right" evidence="9">
        <dbReference type="Rhea" id="RHEA:46609"/>
    </physiologicalReaction>
</comment>
<comment type="caution">
    <text evidence="13">The sequence shown here is derived from an EMBL/GenBank/DDBJ whole genome shotgun (WGS) entry which is preliminary data.</text>
</comment>
<evidence type="ECO:0000256" key="10">
    <source>
        <dbReference type="ARBA" id="ARBA00048977"/>
    </source>
</evidence>
<keyword evidence="6" id="KW-0067">ATP-binding</keyword>
<evidence type="ECO:0000256" key="9">
    <source>
        <dbReference type="ARBA" id="ARBA00048659"/>
    </source>
</evidence>
<organism evidence="13 14">
    <name type="scientific">Candidatus Competibacter phosphatis</name>
    <dbReference type="NCBI Taxonomy" id="221280"/>
    <lineage>
        <taxon>Bacteria</taxon>
        <taxon>Pseudomonadati</taxon>
        <taxon>Pseudomonadota</taxon>
        <taxon>Gammaproteobacteria</taxon>
        <taxon>Candidatus Competibacteraceae</taxon>
        <taxon>Candidatus Competibacter</taxon>
    </lineage>
</organism>
<feature type="compositionally biased region" description="Low complexity" evidence="11">
    <location>
        <begin position="548"/>
        <end position="609"/>
    </location>
</feature>
<dbReference type="PRINTS" id="PR01217">
    <property type="entry name" value="PRICHEXTENSN"/>
</dbReference>
<dbReference type="PROSITE" id="PS00108">
    <property type="entry name" value="PROTEIN_KINASE_ST"/>
    <property type="match status" value="1"/>
</dbReference>
<comment type="similarity">
    <text evidence="8">Belongs to the protein kinase superfamily. Ser/Thr protein kinase family. GCN2 subfamily.</text>
</comment>
<reference evidence="13 14" key="1">
    <citation type="submission" date="2019-03" db="EMBL/GenBank/DDBJ databases">
        <title>Metabolic reconstructions from genomes of highly enriched 'Candidatus Accumulibacter' and 'Candidatus Competibacter' bioreactor populations.</title>
        <authorList>
            <person name="Annavajhala M.K."/>
            <person name="Welles L."/>
            <person name="Abbas B."/>
            <person name="Sorokin D."/>
            <person name="Park H."/>
            <person name="Van Loosdrecht M."/>
            <person name="Chandran K."/>
        </authorList>
    </citation>
    <scope>NUCLEOTIDE SEQUENCE [LARGE SCALE GENOMIC DNA]</scope>
    <source>
        <strain evidence="13 14">SBR_G</strain>
    </source>
</reference>
<evidence type="ECO:0000313" key="13">
    <source>
        <dbReference type="EMBL" id="NMQ19432.1"/>
    </source>
</evidence>
<dbReference type="CDD" id="cd14014">
    <property type="entry name" value="STKc_PknB_like"/>
    <property type="match status" value="1"/>
</dbReference>
<dbReference type="Gene3D" id="3.30.200.20">
    <property type="entry name" value="Phosphorylase Kinase, domain 1"/>
    <property type="match status" value="1"/>
</dbReference>
<keyword evidence="14" id="KW-1185">Reference proteome</keyword>
<feature type="region of interest" description="Disordered" evidence="11">
    <location>
        <begin position="396"/>
        <end position="494"/>
    </location>
</feature>
<feature type="compositionally biased region" description="Polar residues" evidence="11">
    <location>
        <begin position="692"/>
        <end position="707"/>
    </location>
</feature>
<dbReference type="SUPFAM" id="SSF56112">
    <property type="entry name" value="Protein kinase-like (PK-like)"/>
    <property type="match status" value="1"/>
</dbReference>
<dbReference type="PROSITE" id="PS50011">
    <property type="entry name" value="PROTEIN_KINASE_DOM"/>
    <property type="match status" value="1"/>
</dbReference>
<protein>
    <recommendedName>
        <fullName evidence="1">non-specific serine/threonine protein kinase</fullName>
        <ecNumber evidence="1">2.7.11.1</ecNumber>
    </recommendedName>
</protein>
<keyword evidence="2 13" id="KW-0723">Serine/threonine-protein kinase</keyword>
<evidence type="ECO:0000256" key="6">
    <source>
        <dbReference type="ARBA" id="ARBA00022840"/>
    </source>
</evidence>
<feature type="domain" description="Protein kinase" evidence="12">
    <location>
        <begin position="16"/>
        <end position="330"/>
    </location>
</feature>
<feature type="region of interest" description="Disordered" evidence="11">
    <location>
        <begin position="332"/>
        <end position="357"/>
    </location>
</feature>
<dbReference type="EC" id="2.7.11.1" evidence="1"/>
<keyword evidence="5 13" id="KW-0418">Kinase</keyword>
<proteinExistence type="inferred from homology"/>
<feature type="compositionally biased region" description="Pro residues" evidence="11">
    <location>
        <begin position="415"/>
        <end position="436"/>
    </location>
</feature>
<dbReference type="InterPro" id="IPR050339">
    <property type="entry name" value="CC_SR_Kinase"/>
</dbReference>
<dbReference type="PANTHER" id="PTHR11042:SF160">
    <property type="entry name" value="EUKARYOTIC TRANSLATION INITIATION FACTOR 2-ALPHA KINASE 1"/>
    <property type="match status" value="1"/>
</dbReference>
<comment type="catalytic activity">
    <reaction evidence="10">
        <text>L-seryl-[protein] + ATP = O-phospho-L-seryl-[protein] + ADP + H(+)</text>
        <dbReference type="Rhea" id="RHEA:17989"/>
        <dbReference type="Rhea" id="RHEA-COMP:9863"/>
        <dbReference type="Rhea" id="RHEA-COMP:11604"/>
        <dbReference type="ChEBI" id="CHEBI:15378"/>
        <dbReference type="ChEBI" id="CHEBI:29999"/>
        <dbReference type="ChEBI" id="CHEBI:30616"/>
        <dbReference type="ChEBI" id="CHEBI:83421"/>
        <dbReference type="ChEBI" id="CHEBI:456216"/>
        <dbReference type="EC" id="2.7.11.1"/>
    </reaction>
    <physiologicalReaction direction="left-to-right" evidence="10">
        <dbReference type="Rhea" id="RHEA:17990"/>
    </physiologicalReaction>
</comment>
<gene>
    <name evidence="13" type="ORF">E4P82_09635</name>
</gene>
<dbReference type="Gene3D" id="1.10.510.10">
    <property type="entry name" value="Transferase(Phosphotransferase) domain 1"/>
    <property type="match status" value="1"/>
</dbReference>
<evidence type="ECO:0000256" key="3">
    <source>
        <dbReference type="ARBA" id="ARBA00022679"/>
    </source>
</evidence>
<name>A0ABX1TJ80_9GAMM</name>
<evidence type="ECO:0000256" key="1">
    <source>
        <dbReference type="ARBA" id="ARBA00012513"/>
    </source>
</evidence>
<keyword evidence="7" id="KW-0652">Protein synthesis inhibitor</keyword>
<keyword evidence="4" id="KW-0547">Nucleotide-binding</keyword>
<dbReference type="EMBL" id="SPMZ01000026">
    <property type="protein sequence ID" value="NMQ19432.1"/>
    <property type="molecule type" value="Genomic_DNA"/>
</dbReference>
<dbReference type="InterPro" id="IPR011009">
    <property type="entry name" value="Kinase-like_dom_sf"/>
</dbReference>
<dbReference type="SMART" id="SM00220">
    <property type="entry name" value="S_TKc"/>
    <property type="match status" value="1"/>
</dbReference>
<evidence type="ECO:0000256" key="11">
    <source>
        <dbReference type="SAM" id="MobiDB-lite"/>
    </source>
</evidence>
<evidence type="ECO:0000313" key="14">
    <source>
        <dbReference type="Proteomes" id="UP000760480"/>
    </source>
</evidence>
<evidence type="ECO:0000256" key="8">
    <source>
        <dbReference type="ARBA" id="ARBA00037982"/>
    </source>
</evidence>
<feature type="region of interest" description="Disordered" evidence="11">
    <location>
        <begin position="506"/>
        <end position="756"/>
    </location>
</feature>
<sequence length="756" mass="80128">MQSGERIAINGRSYRLGAILSPGAGSYGQVWAATDDAGRAVALKFINTEAMSQADPAFQGHWRAHLEREIAFLDGLGAEQSRHIVDLLDHGQIDGQPVLVLERLQANLGQWLTQQRRDGAPPQELDRILDWARQILTGLAVIHRAGFVYRDLKLSNILIGDDGDLLKLADFGSLKRENGDSTRSFIGTPATMAPEQILPVGHGAGGCEYAVDYRADYYALGLLLFSLITEQPTTEAQRRLGQLLTLHGQEGAAQRGEQLGGLTEDEQEQLRRSIEFWTVPALPEHGHGGAATLLTDLIEQLLARDPADRPSDGDAIRAVLDAARSGQSILPAPIAEPDWDLPLSADPPRRHPRRADAPTFSPWLRRSVGLAGMLGLASVLAWTLLLQPAGQIRQDRQQSPDAVASAPVVSDTVPPTEPTVSPTPTPMVADTPPPPAATTAPEPLQDVDTAPVAANTDPPAPAETDAGTEPEPELATTVTTPSEIEPAEPAEPVEPVVIVAPPAIVTPATPKPAPSAQPKYSIKARTAKAAPAAPIVEERAPAPASRITKSASKPTAPTAATSNSTQRTAKATPATRASRTATAAPATATPRATRPATVPVKPAIARAAPRPQPASPTLPPIELKSRSQPTALKLPPIELKSRSQPAPPTLPPIKLVSHSSGTAPATAPAKPPSAPMNRSKPAAGTTGGVSGPTETFTRWVSRTSTAVGSEVQRGLESVNRALNGNGETAQVERRDHWSPRYVEQSDSLPQRRQEYR</sequence>
<dbReference type="GO" id="GO:0004674">
    <property type="term" value="F:protein serine/threonine kinase activity"/>
    <property type="evidence" value="ECO:0007669"/>
    <property type="project" value="UniProtKB-KW"/>
</dbReference>
<evidence type="ECO:0000256" key="4">
    <source>
        <dbReference type="ARBA" id="ARBA00022741"/>
    </source>
</evidence>
<dbReference type="RefSeq" id="WP_169248687.1">
    <property type="nucleotide sequence ID" value="NZ_SPMZ01000026.1"/>
</dbReference>
<feature type="compositionally biased region" description="Pro residues" evidence="11">
    <location>
        <begin position="610"/>
        <end position="619"/>
    </location>
</feature>
<keyword evidence="3" id="KW-0808">Transferase</keyword>
<feature type="compositionally biased region" description="Low complexity" evidence="11">
    <location>
        <begin position="523"/>
        <end position="534"/>
    </location>
</feature>
<evidence type="ECO:0000256" key="2">
    <source>
        <dbReference type="ARBA" id="ARBA00022527"/>
    </source>
</evidence>
<dbReference type="InterPro" id="IPR000719">
    <property type="entry name" value="Prot_kinase_dom"/>
</dbReference>
<dbReference type="PANTHER" id="PTHR11042">
    <property type="entry name" value="EUKARYOTIC TRANSLATION INITIATION FACTOR 2-ALPHA KINASE EIF2-ALPHA KINASE -RELATED"/>
    <property type="match status" value="1"/>
</dbReference>
<dbReference type="InterPro" id="IPR008271">
    <property type="entry name" value="Ser/Thr_kinase_AS"/>
</dbReference>
<evidence type="ECO:0000259" key="12">
    <source>
        <dbReference type="PROSITE" id="PS50011"/>
    </source>
</evidence>
<evidence type="ECO:0000256" key="5">
    <source>
        <dbReference type="ARBA" id="ARBA00022777"/>
    </source>
</evidence>
<dbReference type="Pfam" id="PF00069">
    <property type="entry name" value="Pkinase"/>
    <property type="match status" value="1"/>
</dbReference>
<dbReference type="Proteomes" id="UP000760480">
    <property type="component" value="Unassembled WGS sequence"/>
</dbReference>